<dbReference type="InterPro" id="IPR051940">
    <property type="entry name" value="Chitin_bind-dev_reg"/>
</dbReference>
<proteinExistence type="predicted"/>
<dbReference type="Gene3D" id="2.170.140.10">
    <property type="entry name" value="Chitin binding domain"/>
    <property type="match status" value="1"/>
</dbReference>
<keyword evidence="4" id="KW-1015">Disulfide bond</keyword>
<dbReference type="OrthoDB" id="6020543at2759"/>
<dbReference type="EMBL" id="JAACXV010014002">
    <property type="protein sequence ID" value="KAF7271213.1"/>
    <property type="molecule type" value="Genomic_DNA"/>
</dbReference>
<dbReference type="AlphaFoldDB" id="A0A834M5H9"/>
<reference evidence="8" key="1">
    <citation type="submission" date="2020-08" db="EMBL/GenBank/DDBJ databases">
        <title>Genome sequencing and assembly of the red palm weevil Rhynchophorus ferrugineus.</title>
        <authorList>
            <person name="Dias G.B."/>
            <person name="Bergman C.M."/>
            <person name="Manee M."/>
        </authorList>
    </citation>
    <scope>NUCLEOTIDE SEQUENCE</scope>
    <source>
        <strain evidence="8">AA-2017</strain>
        <tissue evidence="8">Whole larva</tissue>
    </source>
</reference>
<evidence type="ECO:0000256" key="3">
    <source>
        <dbReference type="ARBA" id="ARBA00022737"/>
    </source>
</evidence>
<evidence type="ECO:0000256" key="5">
    <source>
        <dbReference type="ARBA" id="ARBA00023180"/>
    </source>
</evidence>
<feature type="signal peptide" evidence="6">
    <location>
        <begin position="1"/>
        <end position="19"/>
    </location>
</feature>
<accession>A0A834M5H9</accession>
<keyword evidence="3" id="KW-0677">Repeat</keyword>
<dbReference type="SMART" id="SM00494">
    <property type="entry name" value="ChtBD2"/>
    <property type="match status" value="1"/>
</dbReference>
<keyword evidence="9" id="KW-1185">Reference proteome</keyword>
<dbReference type="Proteomes" id="UP000625711">
    <property type="component" value="Unassembled WGS sequence"/>
</dbReference>
<dbReference type="PANTHER" id="PTHR23301">
    <property type="entry name" value="CHITIN BINDING PERITROPHIN-A"/>
    <property type="match status" value="1"/>
</dbReference>
<evidence type="ECO:0000256" key="2">
    <source>
        <dbReference type="ARBA" id="ARBA00022729"/>
    </source>
</evidence>
<evidence type="ECO:0000313" key="8">
    <source>
        <dbReference type="EMBL" id="KAF7271213.1"/>
    </source>
</evidence>
<dbReference type="SUPFAM" id="SSF57625">
    <property type="entry name" value="Invertebrate chitin-binding proteins"/>
    <property type="match status" value="1"/>
</dbReference>
<feature type="chain" id="PRO_5032461057" description="Chitin-binding type-2 domain-containing protein" evidence="6">
    <location>
        <begin position="20"/>
        <end position="98"/>
    </location>
</feature>
<dbReference type="PROSITE" id="PS50940">
    <property type="entry name" value="CHIT_BIND_II"/>
    <property type="match status" value="1"/>
</dbReference>
<dbReference type="GO" id="GO:0008061">
    <property type="term" value="F:chitin binding"/>
    <property type="evidence" value="ECO:0007669"/>
    <property type="project" value="UniProtKB-KW"/>
</dbReference>
<protein>
    <recommendedName>
        <fullName evidence="7">Chitin-binding type-2 domain-containing protein</fullName>
    </recommendedName>
</protein>
<evidence type="ECO:0000256" key="1">
    <source>
        <dbReference type="ARBA" id="ARBA00022669"/>
    </source>
</evidence>
<comment type="caution">
    <text evidence="8">The sequence shown here is derived from an EMBL/GenBank/DDBJ whole genome shotgun (WGS) entry which is preliminary data.</text>
</comment>
<dbReference type="Pfam" id="PF01607">
    <property type="entry name" value="CBM_14"/>
    <property type="match status" value="1"/>
</dbReference>
<organism evidence="8 9">
    <name type="scientific">Rhynchophorus ferrugineus</name>
    <name type="common">Red palm weevil</name>
    <name type="synonym">Curculio ferrugineus</name>
    <dbReference type="NCBI Taxonomy" id="354439"/>
    <lineage>
        <taxon>Eukaryota</taxon>
        <taxon>Metazoa</taxon>
        <taxon>Ecdysozoa</taxon>
        <taxon>Arthropoda</taxon>
        <taxon>Hexapoda</taxon>
        <taxon>Insecta</taxon>
        <taxon>Pterygota</taxon>
        <taxon>Neoptera</taxon>
        <taxon>Endopterygota</taxon>
        <taxon>Coleoptera</taxon>
        <taxon>Polyphaga</taxon>
        <taxon>Cucujiformia</taxon>
        <taxon>Curculionidae</taxon>
        <taxon>Dryophthorinae</taxon>
        <taxon>Rhynchophorus</taxon>
    </lineage>
</organism>
<sequence>MNKLVAFGFLLVLVSAVVALPDCPEVDGENPEFFPDPDDCGSFYECAFGTAFKLKCAPGTYYNTESKICDFIDNLDCGTRPTTPVPQPTTEAPSIDSV</sequence>
<dbReference type="InterPro" id="IPR002557">
    <property type="entry name" value="Chitin-bd_dom"/>
</dbReference>
<evidence type="ECO:0000256" key="6">
    <source>
        <dbReference type="SAM" id="SignalP"/>
    </source>
</evidence>
<evidence type="ECO:0000256" key="4">
    <source>
        <dbReference type="ARBA" id="ARBA00023157"/>
    </source>
</evidence>
<keyword evidence="5" id="KW-0325">Glycoprotein</keyword>
<dbReference type="GO" id="GO:0005576">
    <property type="term" value="C:extracellular region"/>
    <property type="evidence" value="ECO:0007669"/>
    <property type="project" value="InterPro"/>
</dbReference>
<evidence type="ECO:0000259" key="7">
    <source>
        <dbReference type="PROSITE" id="PS50940"/>
    </source>
</evidence>
<dbReference type="PANTHER" id="PTHR23301:SF0">
    <property type="entry name" value="CHITIN-BINDING TYPE-2 DOMAIN-CONTAINING PROTEIN-RELATED"/>
    <property type="match status" value="1"/>
</dbReference>
<keyword evidence="1" id="KW-0147">Chitin-binding</keyword>
<feature type="domain" description="Chitin-binding type-2" evidence="7">
    <location>
        <begin position="20"/>
        <end position="79"/>
    </location>
</feature>
<name>A0A834M5H9_RHYFE</name>
<keyword evidence="2 6" id="KW-0732">Signal</keyword>
<evidence type="ECO:0000313" key="9">
    <source>
        <dbReference type="Proteomes" id="UP000625711"/>
    </source>
</evidence>
<gene>
    <name evidence="8" type="ORF">GWI33_015895</name>
</gene>
<dbReference type="InterPro" id="IPR036508">
    <property type="entry name" value="Chitin-bd_dom_sf"/>
</dbReference>